<protein>
    <submittedName>
        <fullName evidence="5">Tyrosine-type recombinase/integrase</fullName>
    </submittedName>
</protein>
<name>A0A6P1VYV3_9BACT</name>
<gene>
    <name evidence="5" type="ORF">GJR95_20735</name>
</gene>
<dbReference type="SUPFAM" id="SSF56349">
    <property type="entry name" value="DNA breaking-rejoining enzymes"/>
    <property type="match status" value="1"/>
</dbReference>
<evidence type="ECO:0000256" key="1">
    <source>
        <dbReference type="ARBA" id="ARBA00008857"/>
    </source>
</evidence>
<proteinExistence type="inferred from homology"/>
<evidence type="ECO:0000313" key="5">
    <source>
        <dbReference type="EMBL" id="QHV97282.1"/>
    </source>
</evidence>
<feature type="domain" description="Tyr recombinase" evidence="4">
    <location>
        <begin position="242"/>
        <end position="429"/>
    </location>
</feature>
<dbReference type="InterPro" id="IPR002104">
    <property type="entry name" value="Integrase_catalytic"/>
</dbReference>
<dbReference type="Gene3D" id="1.10.443.10">
    <property type="entry name" value="Intergrase catalytic core"/>
    <property type="match status" value="1"/>
</dbReference>
<evidence type="ECO:0000256" key="3">
    <source>
        <dbReference type="ARBA" id="ARBA00023172"/>
    </source>
</evidence>
<dbReference type="EMBL" id="CP045997">
    <property type="protein sequence ID" value="QHV97282.1"/>
    <property type="molecule type" value="Genomic_DNA"/>
</dbReference>
<dbReference type="PANTHER" id="PTHR30349:SF64">
    <property type="entry name" value="PROPHAGE INTEGRASE INTD-RELATED"/>
    <property type="match status" value="1"/>
</dbReference>
<dbReference type="InterPro" id="IPR050090">
    <property type="entry name" value="Tyrosine_recombinase_XerCD"/>
</dbReference>
<dbReference type="PROSITE" id="PS51898">
    <property type="entry name" value="TYR_RECOMBINASE"/>
    <property type="match status" value="1"/>
</dbReference>
<dbReference type="GO" id="GO:0003677">
    <property type="term" value="F:DNA binding"/>
    <property type="evidence" value="ECO:0007669"/>
    <property type="project" value="UniProtKB-KW"/>
</dbReference>
<dbReference type="InterPro" id="IPR010998">
    <property type="entry name" value="Integrase_recombinase_N"/>
</dbReference>
<evidence type="ECO:0000259" key="4">
    <source>
        <dbReference type="PROSITE" id="PS51898"/>
    </source>
</evidence>
<keyword evidence="6" id="KW-1185">Reference proteome</keyword>
<dbReference type="CDD" id="cd01185">
    <property type="entry name" value="INTN1_C_like"/>
    <property type="match status" value="1"/>
</dbReference>
<comment type="similarity">
    <text evidence="1">Belongs to the 'phage' integrase family.</text>
</comment>
<dbReference type="InterPro" id="IPR013762">
    <property type="entry name" value="Integrase-like_cat_sf"/>
</dbReference>
<accession>A0A6P1VYV3</accession>
<dbReference type="RefSeq" id="WP_162387693.1">
    <property type="nucleotide sequence ID" value="NZ_CP045997.1"/>
</dbReference>
<dbReference type="Proteomes" id="UP000464577">
    <property type="component" value="Chromosome"/>
</dbReference>
<evidence type="ECO:0000256" key="2">
    <source>
        <dbReference type="ARBA" id="ARBA00023125"/>
    </source>
</evidence>
<dbReference type="InterPro" id="IPR011010">
    <property type="entry name" value="DNA_brk_join_enz"/>
</dbReference>
<keyword evidence="2" id="KW-0238">DNA-binding</keyword>
<sequence length="435" mass="49875">MKTITDKTVKFLLKDTAASRATLIYLVFRYENKRFVTSTGQTIGPAQWDAERQRASTDPKLIRNKRGREANETINAHLERHRSALLKVLNSLHLAQIPFSNETIKQHLDNALGRTKKTVVAQAKPTTFLAYIDQFILDAHSGKRLSSKSHRYAAVTIKGFSRLKSALERYHQETGRGISYDNFTIDFYHEFKSWLTDRGLTLNYVGALLKDFKLLLKLSYNEGLHANTFFQHSDFKRLAEEVDNIYLSSEELTQLSQLDLSHNARLSRIRDLFLIGCYTGLRFSDFSELRPENITHNGQILTRKTLKTGGRVSIPLNPTILAILKKYDGVPPRTITNQRMNTYLKELCRLAGFTERVEVGRTKGGFRQMRVMEKWELITTHTARRSFATNAFLAGVPTVSIMKITGHKSESIFMRYIKISSEQNALLMLGHEHFK</sequence>
<reference evidence="5 6" key="1">
    <citation type="submission" date="2019-11" db="EMBL/GenBank/DDBJ databases">
        <title>Spirosoma endbachense sp. nov., isolated from a natural salt meadow.</title>
        <authorList>
            <person name="Rojas J."/>
            <person name="Ambika Manirajan B."/>
            <person name="Ratering S."/>
            <person name="Suarez C."/>
            <person name="Geissler-Plaum R."/>
            <person name="Schnell S."/>
        </authorList>
    </citation>
    <scope>NUCLEOTIDE SEQUENCE [LARGE SCALE GENOMIC DNA]</scope>
    <source>
        <strain evidence="5 6">I-24</strain>
    </source>
</reference>
<keyword evidence="3" id="KW-0233">DNA recombination</keyword>
<dbReference type="Pfam" id="PF00589">
    <property type="entry name" value="Phage_integrase"/>
    <property type="match status" value="1"/>
</dbReference>
<evidence type="ECO:0000313" key="6">
    <source>
        <dbReference type="Proteomes" id="UP000464577"/>
    </source>
</evidence>
<organism evidence="5 6">
    <name type="scientific">Spirosoma endbachense</name>
    <dbReference type="NCBI Taxonomy" id="2666025"/>
    <lineage>
        <taxon>Bacteria</taxon>
        <taxon>Pseudomonadati</taxon>
        <taxon>Bacteroidota</taxon>
        <taxon>Cytophagia</taxon>
        <taxon>Cytophagales</taxon>
        <taxon>Cytophagaceae</taxon>
        <taxon>Spirosoma</taxon>
    </lineage>
</organism>
<dbReference type="AlphaFoldDB" id="A0A6P1VYV3"/>
<dbReference type="KEGG" id="senf:GJR95_20735"/>
<dbReference type="GO" id="GO:0015074">
    <property type="term" value="P:DNA integration"/>
    <property type="evidence" value="ECO:0007669"/>
    <property type="project" value="InterPro"/>
</dbReference>
<dbReference type="GO" id="GO:0006310">
    <property type="term" value="P:DNA recombination"/>
    <property type="evidence" value="ECO:0007669"/>
    <property type="project" value="UniProtKB-KW"/>
</dbReference>
<dbReference type="Gene3D" id="1.10.150.130">
    <property type="match status" value="1"/>
</dbReference>
<dbReference type="PANTHER" id="PTHR30349">
    <property type="entry name" value="PHAGE INTEGRASE-RELATED"/>
    <property type="match status" value="1"/>
</dbReference>